<comment type="caution">
    <text evidence="2">The sequence shown here is derived from an EMBL/GenBank/DDBJ whole genome shotgun (WGS) entry which is preliminary data.</text>
</comment>
<keyword evidence="1" id="KW-0812">Transmembrane</keyword>
<dbReference type="RefSeq" id="WP_160410471.1">
    <property type="nucleotide sequence ID" value="NZ_WSES01000009.1"/>
</dbReference>
<keyword evidence="3" id="KW-1185">Reference proteome</keyword>
<name>A0A7X3G4W7_9BURK</name>
<feature type="transmembrane region" description="Helical" evidence="1">
    <location>
        <begin position="80"/>
        <end position="101"/>
    </location>
</feature>
<dbReference type="EMBL" id="WSES01000009">
    <property type="protein sequence ID" value="MVW63741.1"/>
    <property type="molecule type" value="Genomic_DNA"/>
</dbReference>
<keyword evidence="1" id="KW-0472">Membrane</keyword>
<keyword evidence="1" id="KW-1133">Transmembrane helix</keyword>
<dbReference type="AlphaFoldDB" id="A0A7X3G4W7"/>
<protein>
    <submittedName>
        <fullName evidence="2">Uncharacterized protein</fullName>
    </submittedName>
</protein>
<reference evidence="2 3" key="1">
    <citation type="submission" date="2019-12" db="EMBL/GenBank/DDBJ databases">
        <authorList>
            <person name="Li C."/>
            <person name="Zhao J."/>
        </authorList>
    </citation>
    <scope>NUCLEOTIDE SEQUENCE [LARGE SCALE GENOMIC DNA]</scope>
    <source>
        <strain evidence="2 3">NEAU-DD11</strain>
    </source>
</reference>
<evidence type="ECO:0000313" key="3">
    <source>
        <dbReference type="Proteomes" id="UP000443353"/>
    </source>
</evidence>
<evidence type="ECO:0000256" key="1">
    <source>
        <dbReference type="SAM" id="Phobius"/>
    </source>
</evidence>
<accession>A0A7X3G4W7</accession>
<proteinExistence type="predicted"/>
<dbReference type="Proteomes" id="UP000443353">
    <property type="component" value="Unassembled WGS sequence"/>
</dbReference>
<sequence length="111" mass="11804">MGNWPALLLAPTLALTNLSITYALVTPACTRQSMVAPNVVTAIVLAVCVWMSRAAWRNWREGRSLGGEAAGDHVPDRAPFIAFVAALVGALSCLAVLAQWFPQWVLSPCAA</sequence>
<evidence type="ECO:0000313" key="2">
    <source>
        <dbReference type="EMBL" id="MVW63741.1"/>
    </source>
</evidence>
<organism evidence="2 3">
    <name type="scientific">Massilia cellulosiltytica</name>
    <dbReference type="NCBI Taxonomy" id="2683234"/>
    <lineage>
        <taxon>Bacteria</taxon>
        <taxon>Pseudomonadati</taxon>
        <taxon>Pseudomonadota</taxon>
        <taxon>Betaproteobacteria</taxon>
        <taxon>Burkholderiales</taxon>
        <taxon>Oxalobacteraceae</taxon>
        <taxon>Telluria group</taxon>
        <taxon>Massilia</taxon>
    </lineage>
</organism>
<feature type="transmembrane region" description="Helical" evidence="1">
    <location>
        <begin position="39"/>
        <end position="59"/>
    </location>
</feature>
<gene>
    <name evidence="2" type="ORF">GPY61_27815</name>
</gene>